<dbReference type="Pfam" id="PF13414">
    <property type="entry name" value="TPR_11"/>
    <property type="match status" value="1"/>
</dbReference>
<dbReference type="PROSITE" id="PS50005">
    <property type="entry name" value="TPR"/>
    <property type="match status" value="6"/>
</dbReference>
<feature type="repeat" description="TPR" evidence="10">
    <location>
        <begin position="519"/>
        <end position="552"/>
    </location>
</feature>
<organism evidence="12 13">
    <name type="scientific">Dinoponera quadriceps</name>
    <name type="common">South American ant</name>
    <dbReference type="NCBI Taxonomy" id="609295"/>
    <lineage>
        <taxon>Eukaryota</taxon>
        <taxon>Metazoa</taxon>
        <taxon>Ecdysozoa</taxon>
        <taxon>Arthropoda</taxon>
        <taxon>Hexapoda</taxon>
        <taxon>Insecta</taxon>
        <taxon>Pterygota</taxon>
        <taxon>Neoptera</taxon>
        <taxon>Endopterygota</taxon>
        <taxon>Hymenoptera</taxon>
        <taxon>Apocrita</taxon>
        <taxon>Aculeata</taxon>
        <taxon>Formicoidea</taxon>
        <taxon>Formicidae</taxon>
        <taxon>Ponerinae</taxon>
        <taxon>Ponerini</taxon>
        <taxon>Dinoponera</taxon>
    </lineage>
</organism>
<evidence type="ECO:0000256" key="9">
    <source>
        <dbReference type="ARBA" id="ARBA00038030"/>
    </source>
</evidence>
<feature type="repeat" description="TPR" evidence="10">
    <location>
        <begin position="93"/>
        <end position="126"/>
    </location>
</feature>
<feature type="compositionally biased region" description="Basic and acidic residues" evidence="11">
    <location>
        <begin position="44"/>
        <end position="58"/>
    </location>
</feature>
<feature type="repeat" description="TPR" evidence="10">
    <location>
        <begin position="337"/>
        <end position="370"/>
    </location>
</feature>
<keyword evidence="2" id="KW-0812">Transmembrane</keyword>
<keyword evidence="13" id="KW-0675">Receptor</keyword>
<dbReference type="KEGG" id="dqu:106750765"/>
<feature type="repeat" description="TPR" evidence="10">
    <location>
        <begin position="132"/>
        <end position="165"/>
    </location>
</feature>
<keyword evidence="7" id="KW-0496">Mitochondrion</keyword>
<dbReference type="RefSeq" id="XP_014486803.1">
    <property type="nucleotide sequence ID" value="XM_014631317.1"/>
</dbReference>
<evidence type="ECO:0000256" key="11">
    <source>
        <dbReference type="SAM" id="MobiDB-lite"/>
    </source>
</evidence>
<evidence type="ECO:0000256" key="6">
    <source>
        <dbReference type="ARBA" id="ARBA00022989"/>
    </source>
</evidence>
<proteinExistence type="inferred from homology"/>
<keyword evidence="4" id="KW-1000">Mitochondrion outer membrane</keyword>
<evidence type="ECO:0000313" key="12">
    <source>
        <dbReference type="Proteomes" id="UP000515204"/>
    </source>
</evidence>
<evidence type="ECO:0000256" key="10">
    <source>
        <dbReference type="PROSITE-ProRule" id="PRU00339"/>
    </source>
</evidence>
<evidence type="ECO:0000256" key="4">
    <source>
        <dbReference type="ARBA" id="ARBA00022787"/>
    </source>
</evidence>
<sequence length="586" mass="66726">MPVAEGTGGGVAKWQLALVVGAPVALGLGYMYYKNNVRTSNRSTKPETKPDRHAKSKENGASTDKQISIDGDVDSNQVPSSAAKQPETPLEEAQRYKKEGNTYFKIGKYDKAIAQYNMAIEICPVQNVEEMATFYQNRAAAYEQLGKYDSVKMDCTKAIELKPRYVKALLRRARASEQMGDLESALEDVTATCIYEGFSSQMSLTLADRLLKQLGKQHVQENLQNKKFIMPSKHFIKTYMLSFPNDPVFSRLQLPLPEDIPELYRNLLQALKDEKYDDIISLCTDAINSLEADATSCKFEILLLRATFYLLLGKHSLAFEDLDFIINSEDMPKNVKLNALIKRATLYMQLEDPEKAVKGFEEAMMMDETYSDIYQHSGQTNLVLNRVDEAKRDFEKAVRYNPNYSSGHVQKCYADYRHATFKRDITALQNAEKCFKETLEKYPDHPEGYMLYGQIMSESQDFEKADEYFAKVLELDPLDANVYVHRGLLQLQWHGNTSSGIDRAVEYIHKALEIDEKCEVGYETLGSIEVQRGNLEEAIKLFDKALELCRTSLELTHLYSLRNATKTQLILKRKLGLDIKDVPNVH</sequence>
<dbReference type="Pfam" id="PF13181">
    <property type="entry name" value="TPR_8"/>
    <property type="match status" value="4"/>
</dbReference>
<keyword evidence="3" id="KW-0677">Repeat</keyword>
<keyword evidence="8" id="KW-0472">Membrane</keyword>
<protein>
    <submittedName>
        <fullName evidence="13">Mitochondrial import receptor subunit TOM70</fullName>
    </submittedName>
</protein>
<keyword evidence="12" id="KW-1185">Reference proteome</keyword>
<evidence type="ECO:0000256" key="3">
    <source>
        <dbReference type="ARBA" id="ARBA00022737"/>
    </source>
</evidence>
<comment type="similarity">
    <text evidence="9">Belongs to the Tom70 family.</text>
</comment>
<dbReference type="InterPro" id="IPR011990">
    <property type="entry name" value="TPR-like_helical_dom_sf"/>
</dbReference>
<dbReference type="InterPro" id="IPR019734">
    <property type="entry name" value="TPR_rpt"/>
</dbReference>
<dbReference type="Proteomes" id="UP000515204">
    <property type="component" value="Unplaced"/>
</dbReference>
<dbReference type="PROSITE" id="PS50293">
    <property type="entry name" value="TPR_REGION"/>
    <property type="match status" value="1"/>
</dbReference>
<dbReference type="GO" id="GO:0030150">
    <property type="term" value="P:protein import into mitochondrial matrix"/>
    <property type="evidence" value="ECO:0007669"/>
    <property type="project" value="TreeGrafter"/>
</dbReference>
<dbReference type="GO" id="GO:0045039">
    <property type="term" value="P:protein insertion into mitochondrial inner membrane"/>
    <property type="evidence" value="ECO:0007669"/>
    <property type="project" value="TreeGrafter"/>
</dbReference>
<dbReference type="CTD" id="34618"/>
<feature type="repeat" description="TPR" evidence="10">
    <location>
        <begin position="371"/>
        <end position="404"/>
    </location>
</feature>
<accession>A0A6P3Y8T9</accession>
<gene>
    <name evidence="13" type="primary">LOC106750765</name>
</gene>
<dbReference type="GO" id="GO:0030943">
    <property type="term" value="F:mitochondrion targeting sequence binding"/>
    <property type="evidence" value="ECO:0007669"/>
    <property type="project" value="TreeGrafter"/>
</dbReference>
<dbReference type="Gene3D" id="1.25.40.10">
    <property type="entry name" value="Tetratricopeptide repeat domain"/>
    <property type="match status" value="2"/>
</dbReference>
<dbReference type="PANTHER" id="PTHR46208:SF1">
    <property type="entry name" value="MITOCHONDRIAL IMPORT RECEPTOR SUBUNIT TOM70"/>
    <property type="match status" value="1"/>
</dbReference>
<evidence type="ECO:0000256" key="8">
    <source>
        <dbReference type="ARBA" id="ARBA00023136"/>
    </source>
</evidence>
<evidence type="ECO:0000256" key="2">
    <source>
        <dbReference type="ARBA" id="ARBA00022692"/>
    </source>
</evidence>
<evidence type="ECO:0000313" key="13">
    <source>
        <dbReference type="RefSeq" id="XP_014486803.1"/>
    </source>
</evidence>
<feature type="compositionally biased region" description="Polar residues" evidence="11">
    <location>
        <begin position="74"/>
        <end position="83"/>
    </location>
</feature>
<dbReference type="OrthoDB" id="66418at2759"/>
<evidence type="ECO:0000256" key="5">
    <source>
        <dbReference type="ARBA" id="ARBA00022803"/>
    </source>
</evidence>
<dbReference type="GeneID" id="106750765"/>
<comment type="subcellular location">
    <subcellularLocation>
        <location evidence="1">Mitochondrion outer membrane</location>
        <topology evidence="1">Single-pass membrane protein</topology>
    </subcellularLocation>
</comment>
<feature type="region of interest" description="Disordered" evidence="11">
    <location>
        <begin position="40"/>
        <end position="95"/>
    </location>
</feature>
<dbReference type="PANTHER" id="PTHR46208">
    <property type="entry name" value="MITOCHONDRIAL IMPORT RECEPTOR SUBUNIT TOM70"/>
    <property type="match status" value="1"/>
</dbReference>
<feature type="repeat" description="TPR" evidence="10">
    <location>
        <begin position="446"/>
        <end position="479"/>
    </location>
</feature>
<evidence type="ECO:0000256" key="1">
    <source>
        <dbReference type="ARBA" id="ARBA00004572"/>
    </source>
</evidence>
<dbReference type="GO" id="GO:0008320">
    <property type="term" value="F:protein transmembrane transporter activity"/>
    <property type="evidence" value="ECO:0007669"/>
    <property type="project" value="TreeGrafter"/>
</dbReference>
<dbReference type="SMART" id="SM00028">
    <property type="entry name" value="TPR"/>
    <property type="match status" value="9"/>
</dbReference>
<dbReference type="SUPFAM" id="SSF48452">
    <property type="entry name" value="TPR-like"/>
    <property type="match status" value="1"/>
</dbReference>
<dbReference type="GO" id="GO:0005741">
    <property type="term" value="C:mitochondrial outer membrane"/>
    <property type="evidence" value="ECO:0007669"/>
    <property type="project" value="UniProtKB-SubCell"/>
</dbReference>
<keyword evidence="5 10" id="KW-0802">TPR repeat</keyword>
<dbReference type="AlphaFoldDB" id="A0A6P3Y8T9"/>
<name>A0A6P3Y8T9_DINQU</name>
<reference evidence="13" key="1">
    <citation type="submission" date="2025-08" db="UniProtKB">
        <authorList>
            <consortium name="RefSeq"/>
        </authorList>
    </citation>
    <scope>IDENTIFICATION</scope>
</reference>
<keyword evidence="6" id="KW-1133">Transmembrane helix</keyword>
<evidence type="ECO:0000256" key="7">
    <source>
        <dbReference type="ARBA" id="ARBA00023128"/>
    </source>
</evidence>